<dbReference type="Gene3D" id="3.40.50.360">
    <property type="match status" value="1"/>
</dbReference>
<protein>
    <submittedName>
        <fullName evidence="5">Flavodoxin</fullName>
    </submittedName>
</protein>
<evidence type="ECO:0000313" key="5">
    <source>
        <dbReference type="EMBL" id="OFI34224.1"/>
    </source>
</evidence>
<keyword evidence="6" id="KW-1185">Reference proteome</keyword>
<dbReference type="EMBL" id="MJIC01000014">
    <property type="protein sequence ID" value="OFI34224.1"/>
    <property type="molecule type" value="Genomic_DNA"/>
</dbReference>
<evidence type="ECO:0000256" key="1">
    <source>
        <dbReference type="ARBA" id="ARBA00001917"/>
    </source>
</evidence>
<dbReference type="RefSeq" id="WP_070177153.1">
    <property type="nucleotide sequence ID" value="NZ_BMJR01000011.1"/>
</dbReference>
<proteinExistence type="predicted"/>
<dbReference type="Pfam" id="PF00258">
    <property type="entry name" value="Flavodoxin_1"/>
    <property type="match status" value="1"/>
</dbReference>
<dbReference type="GO" id="GO:0005829">
    <property type="term" value="C:cytosol"/>
    <property type="evidence" value="ECO:0007669"/>
    <property type="project" value="TreeGrafter"/>
</dbReference>
<accession>A0A1E8FE67</accession>
<dbReference type="PANTHER" id="PTHR19384">
    <property type="entry name" value="NITRIC OXIDE SYNTHASE-RELATED"/>
    <property type="match status" value="1"/>
</dbReference>
<dbReference type="PROSITE" id="PS50902">
    <property type="entry name" value="FLAVODOXIN_LIKE"/>
    <property type="match status" value="1"/>
</dbReference>
<gene>
    <name evidence="5" type="ORF">BFC17_22065</name>
</gene>
<sequence>MATLNIIVGSVYGNAENVAEEVQAYFEDQGIDAEVFKDPDVSDFTEPKALLIITSTTGAGDLPPNLEFPIDELRTQFPLLEQKPFAVAALGDSSYGDSYCGGGKICQELLTELQGFPVADMLEVDAMETLEPEKDVLEWVKTIQDKLIA</sequence>
<evidence type="ECO:0000313" key="6">
    <source>
        <dbReference type="Proteomes" id="UP000176037"/>
    </source>
</evidence>
<comment type="cofactor">
    <cofactor evidence="1">
        <name>FMN</name>
        <dbReference type="ChEBI" id="CHEBI:58210"/>
    </cofactor>
</comment>
<dbReference type="InterPro" id="IPR029039">
    <property type="entry name" value="Flavoprotein-like_sf"/>
</dbReference>
<feature type="domain" description="Flavodoxin-like" evidence="4">
    <location>
        <begin position="4"/>
        <end position="144"/>
    </location>
</feature>
<keyword evidence="2" id="KW-0285">Flavoprotein</keyword>
<evidence type="ECO:0000256" key="3">
    <source>
        <dbReference type="ARBA" id="ARBA00022643"/>
    </source>
</evidence>
<dbReference type="AlphaFoldDB" id="A0A1E8FE67"/>
<reference evidence="5 6" key="1">
    <citation type="submission" date="2016-09" db="EMBL/GenBank/DDBJ databases">
        <title>Alteromonas lipolytica, a new species isolated from sea water.</title>
        <authorList>
            <person name="Wu Y.-H."/>
            <person name="Cheng H."/>
            <person name="Xu X.-W."/>
        </authorList>
    </citation>
    <scope>NUCLEOTIDE SEQUENCE [LARGE SCALE GENOMIC DNA]</scope>
    <source>
        <strain evidence="5 6">JW12</strain>
    </source>
</reference>
<dbReference type="GO" id="GO:0050660">
    <property type="term" value="F:flavin adenine dinucleotide binding"/>
    <property type="evidence" value="ECO:0007669"/>
    <property type="project" value="TreeGrafter"/>
</dbReference>
<dbReference type="Proteomes" id="UP000176037">
    <property type="component" value="Unassembled WGS sequence"/>
</dbReference>
<comment type="caution">
    <text evidence="5">The sequence shown here is derived from an EMBL/GenBank/DDBJ whole genome shotgun (WGS) entry which is preliminary data.</text>
</comment>
<organism evidence="5 6">
    <name type="scientific">Alteromonas lipolytica</name>
    <dbReference type="NCBI Taxonomy" id="1856405"/>
    <lineage>
        <taxon>Bacteria</taxon>
        <taxon>Pseudomonadati</taxon>
        <taxon>Pseudomonadota</taxon>
        <taxon>Gammaproteobacteria</taxon>
        <taxon>Alteromonadales</taxon>
        <taxon>Alteromonadaceae</taxon>
        <taxon>Alteromonas/Salinimonas group</taxon>
        <taxon>Alteromonas</taxon>
    </lineage>
</organism>
<evidence type="ECO:0000259" key="4">
    <source>
        <dbReference type="PROSITE" id="PS50902"/>
    </source>
</evidence>
<dbReference type="PANTHER" id="PTHR19384:SF128">
    <property type="entry name" value="NADPH OXIDOREDUCTASE A"/>
    <property type="match status" value="1"/>
</dbReference>
<dbReference type="SUPFAM" id="SSF52218">
    <property type="entry name" value="Flavoproteins"/>
    <property type="match status" value="1"/>
</dbReference>
<dbReference type="STRING" id="1856405.BFC17_22065"/>
<keyword evidence="3" id="KW-0288">FMN</keyword>
<dbReference type="GO" id="GO:0010181">
    <property type="term" value="F:FMN binding"/>
    <property type="evidence" value="ECO:0007669"/>
    <property type="project" value="InterPro"/>
</dbReference>
<dbReference type="OrthoDB" id="359268at2"/>
<evidence type="ECO:0000256" key="2">
    <source>
        <dbReference type="ARBA" id="ARBA00022630"/>
    </source>
</evidence>
<dbReference type="InterPro" id="IPR008254">
    <property type="entry name" value="Flavodoxin/NO_synth"/>
</dbReference>
<dbReference type="GO" id="GO:0016491">
    <property type="term" value="F:oxidoreductase activity"/>
    <property type="evidence" value="ECO:0007669"/>
    <property type="project" value="TreeGrafter"/>
</dbReference>
<name>A0A1E8FE67_9ALTE</name>